<feature type="compositionally biased region" description="Low complexity" evidence="1">
    <location>
        <begin position="139"/>
        <end position="150"/>
    </location>
</feature>
<sequence length="200" mass="22476">MKRLLLIALSLAFVGTASAQVVRCVDPAGKVSYGDTACSGDARRSELVLGPEATQRREEPENYRRQEQLDSTERASREKRESVDTVTRQSATPGGVVMLDSQPHQRIDAQREENRRRREAELADDEAWRQQGYGGGYGYPRPQQRPQQRPQDMRPRITQCGPAGCNDTQGNHYNRSGQVDRYTRPDGRTCRPVGTTVVCN</sequence>
<gene>
    <name evidence="4" type="ORF">EAH82_21235</name>
</gene>
<keyword evidence="2" id="KW-0732">Signal</keyword>
<feature type="chain" id="PRO_5021359318" evidence="2">
    <location>
        <begin position="20"/>
        <end position="200"/>
    </location>
</feature>
<dbReference type="AlphaFoldDB" id="A0A502D991"/>
<dbReference type="RefSeq" id="WP_140845224.1">
    <property type="nucleotide sequence ID" value="NZ_RCZI01000012.1"/>
</dbReference>
<reference evidence="4 5" key="1">
    <citation type="journal article" date="2019" name="Environ. Microbiol.">
        <title>Species interactions and distinct microbial communities in high Arctic permafrost affected cryosols are associated with the CH4 and CO2 gas fluxes.</title>
        <authorList>
            <person name="Altshuler I."/>
            <person name="Hamel J."/>
            <person name="Turney S."/>
            <person name="Magnuson E."/>
            <person name="Levesque R."/>
            <person name="Greer C."/>
            <person name="Whyte L.G."/>
        </authorList>
    </citation>
    <scope>NUCLEOTIDE SEQUENCE [LARGE SCALE GENOMIC DNA]</scope>
    <source>
        <strain evidence="4 5">S06.C</strain>
    </source>
</reference>
<evidence type="ECO:0000313" key="5">
    <source>
        <dbReference type="Proteomes" id="UP000319212"/>
    </source>
</evidence>
<feature type="region of interest" description="Disordered" evidence="1">
    <location>
        <begin position="51"/>
        <end position="187"/>
    </location>
</feature>
<feature type="compositionally biased region" description="Basic and acidic residues" evidence="1">
    <location>
        <begin position="103"/>
        <end position="121"/>
    </location>
</feature>
<evidence type="ECO:0000313" key="4">
    <source>
        <dbReference type="EMBL" id="TPG22235.1"/>
    </source>
</evidence>
<dbReference type="Proteomes" id="UP000319212">
    <property type="component" value="Unassembled WGS sequence"/>
</dbReference>
<feature type="compositionally biased region" description="Polar residues" evidence="1">
    <location>
        <begin position="166"/>
        <end position="177"/>
    </location>
</feature>
<feature type="domain" description="DUF4124" evidence="3">
    <location>
        <begin position="8"/>
        <end position="61"/>
    </location>
</feature>
<name>A0A502D991_9BURK</name>
<dbReference type="InterPro" id="IPR025392">
    <property type="entry name" value="DUF4124"/>
</dbReference>
<evidence type="ECO:0000256" key="1">
    <source>
        <dbReference type="SAM" id="MobiDB-lite"/>
    </source>
</evidence>
<feature type="compositionally biased region" description="Basic and acidic residues" evidence="1">
    <location>
        <begin position="54"/>
        <end position="83"/>
    </location>
</feature>
<evidence type="ECO:0000256" key="2">
    <source>
        <dbReference type="SAM" id="SignalP"/>
    </source>
</evidence>
<proteinExistence type="predicted"/>
<comment type="caution">
    <text evidence="4">The sequence shown here is derived from an EMBL/GenBank/DDBJ whole genome shotgun (WGS) entry which is preliminary data.</text>
</comment>
<dbReference type="EMBL" id="RCZI01000012">
    <property type="protein sequence ID" value="TPG22235.1"/>
    <property type="molecule type" value="Genomic_DNA"/>
</dbReference>
<feature type="signal peptide" evidence="2">
    <location>
        <begin position="1"/>
        <end position="19"/>
    </location>
</feature>
<dbReference type="Pfam" id="PF13511">
    <property type="entry name" value="DUF4124"/>
    <property type="match status" value="1"/>
</dbReference>
<dbReference type="OrthoDB" id="8850354at2"/>
<accession>A0A502D991</accession>
<organism evidence="4 5">
    <name type="scientific">Variovorax guangxiensis</name>
    <dbReference type="NCBI Taxonomy" id="1775474"/>
    <lineage>
        <taxon>Bacteria</taxon>
        <taxon>Pseudomonadati</taxon>
        <taxon>Pseudomonadota</taxon>
        <taxon>Betaproteobacteria</taxon>
        <taxon>Burkholderiales</taxon>
        <taxon>Comamonadaceae</taxon>
        <taxon>Variovorax</taxon>
    </lineage>
</organism>
<protein>
    <submittedName>
        <fullName evidence="4">DUF4124 domain-containing protein</fullName>
    </submittedName>
</protein>
<evidence type="ECO:0000259" key="3">
    <source>
        <dbReference type="Pfam" id="PF13511"/>
    </source>
</evidence>